<dbReference type="InterPro" id="IPR054126">
    <property type="entry name" value="CprB_TetR_C"/>
</dbReference>
<dbReference type="Pfam" id="PF00440">
    <property type="entry name" value="TetR_N"/>
    <property type="match status" value="1"/>
</dbReference>
<keyword evidence="7" id="KW-1185">Reference proteome</keyword>
<dbReference type="PROSITE" id="PS01081">
    <property type="entry name" value="HTH_TETR_1"/>
    <property type="match status" value="1"/>
</dbReference>
<dbReference type="InterPro" id="IPR036271">
    <property type="entry name" value="Tet_transcr_reg_TetR-rel_C_sf"/>
</dbReference>
<evidence type="ECO:0000256" key="2">
    <source>
        <dbReference type="ARBA" id="ARBA00023125"/>
    </source>
</evidence>
<name>A0ABV8BTJ9_9PSEU</name>
<evidence type="ECO:0000259" key="5">
    <source>
        <dbReference type="PROSITE" id="PS50977"/>
    </source>
</evidence>
<evidence type="ECO:0000313" key="6">
    <source>
        <dbReference type="EMBL" id="MFC3892272.1"/>
    </source>
</evidence>
<dbReference type="PROSITE" id="PS50977">
    <property type="entry name" value="HTH_TETR_2"/>
    <property type="match status" value="1"/>
</dbReference>
<gene>
    <name evidence="6" type="ORF">ACFOWZ_12380</name>
</gene>
<sequence>MPQQDRAYATREAILHAAAEEFDRLGYDRTSLTAVLARAGLTKGAFYFHFPSKEAVAGALIERQSELWAQVRESWRARGVDPLSALYGMFAESADRMASDVVLRAGVRLNADREVGYPGVPSTHVMWEKLIATYVAEAGERGDLRPGIDPDAVARTLCGAALGARLISSATTACADFPDRIREVLGHVLPCVAASGWKLSGSQNAPERADWP</sequence>
<organism evidence="6 7">
    <name type="scientific">Lentzea rhizosphaerae</name>
    <dbReference type="NCBI Taxonomy" id="2041025"/>
    <lineage>
        <taxon>Bacteria</taxon>
        <taxon>Bacillati</taxon>
        <taxon>Actinomycetota</taxon>
        <taxon>Actinomycetes</taxon>
        <taxon>Pseudonocardiales</taxon>
        <taxon>Pseudonocardiaceae</taxon>
        <taxon>Lentzea</taxon>
    </lineage>
</organism>
<feature type="DNA-binding region" description="H-T-H motif" evidence="4">
    <location>
        <begin position="31"/>
        <end position="50"/>
    </location>
</feature>
<dbReference type="InterPro" id="IPR009057">
    <property type="entry name" value="Homeodomain-like_sf"/>
</dbReference>
<comment type="caution">
    <text evidence="6">The sequence shown here is derived from an EMBL/GenBank/DDBJ whole genome shotgun (WGS) entry which is preliminary data.</text>
</comment>
<dbReference type="PANTHER" id="PTHR30055:SF234">
    <property type="entry name" value="HTH-TYPE TRANSCRIPTIONAL REGULATOR BETI"/>
    <property type="match status" value="1"/>
</dbReference>
<dbReference type="EMBL" id="JBHRZI010000011">
    <property type="protein sequence ID" value="MFC3892272.1"/>
    <property type="molecule type" value="Genomic_DNA"/>
</dbReference>
<dbReference type="RefSeq" id="WP_382372022.1">
    <property type="nucleotide sequence ID" value="NZ_JBHRZI010000011.1"/>
</dbReference>
<dbReference type="Gene3D" id="1.10.357.10">
    <property type="entry name" value="Tetracycline Repressor, domain 2"/>
    <property type="match status" value="1"/>
</dbReference>
<evidence type="ECO:0000256" key="3">
    <source>
        <dbReference type="ARBA" id="ARBA00023163"/>
    </source>
</evidence>
<dbReference type="Pfam" id="PF21935">
    <property type="entry name" value="TetR_C_45"/>
    <property type="match status" value="1"/>
</dbReference>
<dbReference type="InterPro" id="IPR023772">
    <property type="entry name" value="DNA-bd_HTH_TetR-type_CS"/>
</dbReference>
<dbReference type="InterPro" id="IPR047923">
    <property type="entry name" value="ArpA-like"/>
</dbReference>
<protein>
    <submittedName>
        <fullName evidence="6">ScbR family autoregulator-binding transcription factor</fullName>
    </submittedName>
</protein>
<dbReference type="SUPFAM" id="SSF46689">
    <property type="entry name" value="Homeodomain-like"/>
    <property type="match status" value="1"/>
</dbReference>
<reference evidence="7" key="1">
    <citation type="journal article" date="2019" name="Int. J. Syst. Evol. Microbiol.">
        <title>The Global Catalogue of Microorganisms (GCM) 10K type strain sequencing project: providing services to taxonomists for standard genome sequencing and annotation.</title>
        <authorList>
            <consortium name="The Broad Institute Genomics Platform"/>
            <consortium name="The Broad Institute Genome Sequencing Center for Infectious Disease"/>
            <person name="Wu L."/>
            <person name="Ma J."/>
        </authorList>
    </citation>
    <scope>NUCLEOTIDE SEQUENCE [LARGE SCALE GENOMIC DNA]</scope>
    <source>
        <strain evidence="7">CGMCC 4.7405</strain>
    </source>
</reference>
<proteinExistence type="predicted"/>
<dbReference type="PANTHER" id="PTHR30055">
    <property type="entry name" value="HTH-TYPE TRANSCRIPTIONAL REGULATOR RUTR"/>
    <property type="match status" value="1"/>
</dbReference>
<accession>A0ABV8BTJ9</accession>
<dbReference type="PRINTS" id="PR00455">
    <property type="entry name" value="HTHTETR"/>
</dbReference>
<dbReference type="Proteomes" id="UP001595690">
    <property type="component" value="Unassembled WGS sequence"/>
</dbReference>
<keyword evidence="2 4" id="KW-0238">DNA-binding</keyword>
<dbReference type="InterPro" id="IPR001647">
    <property type="entry name" value="HTH_TetR"/>
</dbReference>
<dbReference type="InterPro" id="IPR050109">
    <property type="entry name" value="HTH-type_TetR-like_transc_reg"/>
</dbReference>
<feature type="domain" description="HTH tetR-type" evidence="5">
    <location>
        <begin position="8"/>
        <end position="68"/>
    </location>
</feature>
<evidence type="ECO:0000313" key="7">
    <source>
        <dbReference type="Proteomes" id="UP001595690"/>
    </source>
</evidence>
<dbReference type="SUPFAM" id="SSF48498">
    <property type="entry name" value="Tetracyclin repressor-like, C-terminal domain"/>
    <property type="match status" value="1"/>
</dbReference>
<evidence type="ECO:0000256" key="1">
    <source>
        <dbReference type="ARBA" id="ARBA00023015"/>
    </source>
</evidence>
<dbReference type="NCBIfam" id="NF041196">
    <property type="entry name" value="ScbR_bind_reg"/>
    <property type="match status" value="1"/>
</dbReference>
<keyword evidence="3" id="KW-0804">Transcription</keyword>
<keyword evidence="1" id="KW-0805">Transcription regulation</keyword>
<evidence type="ECO:0000256" key="4">
    <source>
        <dbReference type="PROSITE-ProRule" id="PRU00335"/>
    </source>
</evidence>